<evidence type="ECO:0000313" key="7">
    <source>
        <dbReference type="Proteomes" id="UP000039865"/>
    </source>
</evidence>
<keyword evidence="2" id="KW-0328">Glycosyltransferase</keyword>
<dbReference type="PANTHER" id="PTHR43685">
    <property type="entry name" value="GLYCOSYLTRANSFERASE"/>
    <property type="match status" value="1"/>
</dbReference>
<dbReference type="PANTHER" id="PTHR43685:SF5">
    <property type="entry name" value="GLYCOSYLTRANSFERASE EPSE-RELATED"/>
    <property type="match status" value="1"/>
</dbReference>
<keyword evidence="3" id="KW-0808">Transferase</keyword>
<gene>
    <name evidence="6" type="primary">Contig7861.g8383</name>
    <name evidence="6" type="ORF">STYLEM_3795</name>
</gene>
<name>A0A077ZYX4_STYLE</name>
<feature type="chain" id="PRO_5001729098" description="Glycosyltransferase 2-like domain-containing protein" evidence="4">
    <location>
        <begin position="19"/>
        <end position="830"/>
    </location>
</feature>
<feature type="signal peptide" evidence="4">
    <location>
        <begin position="1"/>
        <end position="18"/>
    </location>
</feature>
<dbReference type="GO" id="GO:0016757">
    <property type="term" value="F:glycosyltransferase activity"/>
    <property type="evidence" value="ECO:0007669"/>
    <property type="project" value="UniProtKB-KW"/>
</dbReference>
<proteinExistence type="inferred from homology"/>
<evidence type="ECO:0000259" key="5">
    <source>
        <dbReference type="Pfam" id="PF00535"/>
    </source>
</evidence>
<dbReference type="SUPFAM" id="SSF53448">
    <property type="entry name" value="Nucleotide-diphospho-sugar transferases"/>
    <property type="match status" value="1"/>
</dbReference>
<dbReference type="InterPro" id="IPR029044">
    <property type="entry name" value="Nucleotide-diphossugar_trans"/>
</dbReference>
<dbReference type="AlphaFoldDB" id="A0A077ZYX4"/>
<reference evidence="6 7" key="1">
    <citation type="submission" date="2014-06" db="EMBL/GenBank/DDBJ databases">
        <authorList>
            <person name="Swart Estienne"/>
        </authorList>
    </citation>
    <scope>NUCLEOTIDE SEQUENCE [LARGE SCALE GENOMIC DNA]</scope>
    <source>
        <strain evidence="6 7">130c</strain>
    </source>
</reference>
<dbReference type="InterPro" id="IPR050834">
    <property type="entry name" value="Glycosyltransf_2"/>
</dbReference>
<feature type="domain" description="Glycosyltransferase 2-like" evidence="5">
    <location>
        <begin position="286"/>
        <end position="420"/>
    </location>
</feature>
<keyword evidence="7" id="KW-1185">Reference proteome</keyword>
<protein>
    <recommendedName>
        <fullName evidence="5">Glycosyltransferase 2-like domain-containing protein</fullName>
    </recommendedName>
</protein>
<organism evidence="6 7">
    <name type="scientific">Stylonychia lemnae</name>
    <name type="common">Ciliate</name>
    <dbReference type="NCBI Taxonomy" id="5949"/>
    <lineage>
        <taxon>Eukaryota</taxon>
        <taxon>Sar</taxon>
        <taxon>Alveolata</taxon>
        <taxon>Ciliophora</taxon>
        <taxon>Intramacronucleata</taxon>
        <taxon>Spirotrichea</taxon>
        <taxon>Stichotrichia</taxon>
        <taxon>Sporadotrichida</taxon>
        <taxon>Oxytrichidae</taxon>
        <taxon>Stylonychinae</taxon>
        <taxon>Stylonychia</taxon>
    </lineage>
</organism>
<evidence type="ECO:0000256" key="3">
    <source>
        <dbReference type="ARBA" id="ARBA00022679"/>
    </source>
</evidence>
<dbReference type="InParanoid" id="A0A077ZYX4"/>
<evidence type="ECO:0000256" key="2">
    <source>
        <dbReference type="ARBA" id="ARBA00022676"/>
    </source>
</evidence>
<dbReference type="InterPro" id="IPR001173">
    <property type="entry name" value="Glyco_trans_2-like"/>
</dbReference>
<dbReference type="Proteomes" id="UP000039865">
    <property type="component" value="Unassembled WGS sequence"/>
</dbReference>
<keyword evidence="4" id="KW-0732">Signal</keyword>
<evidence type="ECO:0000256" key="4">
    <source>
        <dbReference type="SAM" id="SignalP"/>
    </source>
</evidence>
<accession>A0A077ZYX4</accession>
<sequence length="830" mass="97672">MVQAFILFIIAIIQINNCQQIDKQSQNLQSDSMMTILIYGEGTNQDLQSNIGSALLQNYPNYEILVAVSSQQTIDQIQQYVEQNYTQQKHIKIKYIAHIEANDFVGIIKDFIDQINGEFIVLSHILTQSKPERLQIVSQMAKSQNFQALLSDISIYENEGGWFPTCNRGLIQREYKRGLDYLLFTKYPKFEFQMILRKSYFQIISQHSKHLNRFDFLNSMISIQEPIEINHYLVNISVSNYRYKYTSDYILISQKDRIKFQHYNRYLQSKYQQKVNKYPSQYPLVSIAMASYNRDHLLIQAVNSIIEQTYTNWELHIVDDGSHNLLTLQILQFLQSIPRIRVSYLYTNQQCTFAHNYAISYIKGEFFTVFDDDDIMLSDRIEKQLNYLIYNKELDLVGAKNQEYDPAGTYTWAQNRNLLNYWDVKISLATQNIFTHGTVLVRMSDKMKKHFYYEHTSQSDYRQWLKLLYELEHENIKMGFYDAQVQGVRSHFKKLSHYHKIANDHKSTWIPVKQLEAFQKLSPSLLDHTDFQCLSQTMNDIINKRMPIRTCEGFNIENVQELILSHYGTKPSQTPQDLIVLTDTLKSYVEFYNQAQIKGQVQIKPDSKKRIFACIYFDQKTDIIQNQIEQLKGHVDQFIILSMASLTQEKSQSSKQFQQQIKQIIENKYKTKVIDVNVDQNKLLEDQLIKRLKELGAQDDDYVLILSQGEFINTQELKKFEKLRMHVGVFGLRQLNETQHFKKGKIINFRLLKEKGFRWIRNFEIAPEIHKNMDGQSACLEQSKIGQQELISSQKFDTIQHDTGFVNVNTIHNGGYILETMSKQMWNSLP</sequence>
<dbReference type="OrthoDB" id="3784at2759"/>
<evidence type="ECO:0000256" key="1">
    <source>
        <dbReference type="ARBA" id="ARBA00006739"/>
    </source>
</evidence>
<dbReference type="CDD" id="cd00761">
    <property type="entry name" value="Glyco_tranf_GTA_type"/>
    <property type="match status" value="2"/>
</dbReference>
<dbReference type="Pfam" id="PF00535">
    <property type="entry name" value="Glycos_transf_2"/>
    <property type="match status" value="1"/>
</dbReference>
<evidence type="ECO:0000313" key="6">
    <source>
        <dbReference type="EMBL" id="CDW74812.1"/>
    </source>
</evidence>
<dbReference type="Gene3D" id="3.90.550.10">
    <property type="entry name" value="Spore Coat Polysaccharide Biosynthesis Protein SpsA, Chain A"/>
    <property type="match status" value="1"/>
</dbReference>
<comment type="similarity">
    <text evidence="1">Belongs to the glycosyltransferase 2 family.</text>
</comment>
<dbReference type="EMBL" id="CCKQ01003682">
    <property type="protein sequence ID" value="CDW74812.1"/>
    <property type="molecule type" value="Genomic_DNA"/>
</dbReference>